<comment type="caution">
    <text evidence="1">The sequence shown here is derived from an EMBL/GenBank/DDBJ whole genome shotgun (WGS) entry which is preliminary data.</text>
</comment>
<keyword evidence="2" id="KW-1185">Reference proteome</keyword>
<name>A0A0J7YA28_9SPHN</name>
<reference evidence="1 2" key="1">
    <citation type="journal article" date="2015" name="G3 (Bethesda)">
        <title>Insights into Ongoing Evolution of the Hexachlorocyclohexane Catabolic Pathway from Comparative Genomics of Ten Sphingomonadaceae Strains.</title>
        <authorList>
            <person name="Pearce S.L."/>
            <person name="Oakeshott J.G."/>
            <person name="Pandey G."/>
        </authorList>
    </citation>
    <scope>NUCLEOTIDE SEQUENCE [LARGE SCALE GENOMIC DNA]</scope>
    <source>
        <strain evidence="1 2">LL02</strain>
    </source>
</reference>
<protein>
    <submittedName>
        <fullName evidence="1">Uncharacterized protein</fullName>
    </submittedName>
</protein>
<evidence type="ECO:0000313" key="1">
    <source>
        <dbReference type="EMBL" id="KMS60457.1"/>
    </source>
</evidence>
<sequence>MTKSSRRSVLVAVVAALLAANAWWFFLRAPEPQTPVFELGSTGGLTVNVDAAAAASAPLFDPVRDGWTVGAAAVQDLSSRVRSSAPVDTAPVVSFLTARLADDANSEQVRRALLSLVRQRICFVALVDQAALPKGGGYAATPVHRIVSVRGNDGEVVGCAPPQNPAAASKATI</sequence>
<gene>
    <name evidence="1" type="ORF">V474_01620</name>
</gene>
<dbReference type="RefSeq" id="WP_059149813.1">
    <property type="nucleotide sequence ID" value="NZ_KQ130452.1"/>
</dbReference>
<accession>A0A0J7YA28</accession>
<proteinExistence type="predicted"/>
<dbReference type="Proteomes" id="UP000052268">
    <property type="component" value="Unassembled WGS sequence"/>
</dbReference>
<dbReference type="AlphaFoldDB" id="A0A0J7YA28"/>
<dbReference type="OrthoDB" id="7503437at2"/>
<organism evidence="1 2">
    <name type="scientific">Novosphingobium barchaimii LL02</name>
    <dbReference type="NCBI Taxonomy" id="1114963"/>
    <lineage>
        <taxon>Bacteria</taxon>
        <taxon>Pseudomonadati</taxon>
        <taxon>Pseudomonadota</taxon>
        <taxon>Alphaproteobacteria</taxon>
        <taxon>Sphingomonadales</taxon>
        <taxon>Sphingomonadaceae</taxon>
        <taxon>Novosphingobium</taxon>
    </lineage>
</organism>
<dbReference type="EMBL" id="JACU01000001">
    <property type="protein sequence ID" value="KMS60457.1"/>
    <property type="molecule type" value="Genomic_DNA"/>
</dbReference>
<dbReference type="PATRIC" id="fig|1114963.3.peg.321"/>
<evidence type="ECO:0000313" key="2">
    <source>
        <dbReference type="Proteomes" id="UP000052268"/>
    </source>
</evidence>